<dbReference type="KEGG" id="cte:CT0921"/>
<dbReference type="EMBL" id="AE006470">
    <property type="protein sequence ID" value="AAM72156.1"/>
    <property type="molecule type" value="Genomic_DNA"/>
</dbReference>
<organism evidence="2 3">
    <name type="scientific">Chlorobaculum tepidum (strain ATCC 49652 / DSM 12025 / NBRC 103806 / TLS)</name>
    <name type="common">Chlorobium tepidum</name>
    <dbReference type="NCBI Taxonomy" id="194439"/>
    <lineage>
        <taxon>Bacteria</taxon>
        <taxon>Pseudomonadati</taxon>
        <taxon>Chlorobiota</taxon>
        <taxon>Chlorobiia</taxon>
        <taxon>Chlorobiales</taxon>
        <taxon>Chlorobiaceae</taxon>
        <taxon>Chlorobaculum</taxon>
    </lineage>
</organism>
<accession>Q8KDX3</accession>
<dbReference type="HOGENOM" id="CLU_2567644_0_0_10"/>
<protein>
    <submittedName>
        <fullName evidence="2">Uncharacterized protein</fullName>
    </submittedName>
</protein>
<dbReference type="STRING" id="194439.CT0921"/>
<sequence length="81" mass="8629">MLPQIALVESRLPHRDDEGPSVGSPEIVHSPSGDLPIAASLQSTPACSNSRTGGGNSLEAPSMHQQLLKASRRRRFRGSAR</sequence>
<gene>
    <name evidence="2" type="ordered locus">CT0921</name>
</gene>
<feature type="compositionally biased region" description="Basic residues" evidence="1">
    <location>
        <begin position="70"/>
        <end position="81"/>
    </location>
</feature>
<evidence type="ECO:0000256" key="1">
    <source>
        <dbReference type="SAM" id="MobiDB-lite"/>
    </source>
</evidence>
<reference evidence="2 3" key="1">
    <citation type="journal article" date="2002" name="Proc. Natl. Acad. Sci. U.S.A.">
        <title>The complete genome sequence of Chlorobium tepidum TLS, a photosynthetic, anaerobic, green-sulfur bacterium.</title>
        <authorList>
            <person name="Eisen J.A."/>
            <person name="Nelson K.E."/>
            <person name="Paulsen I.T."/>
            <person name="Heidelberg J.F."/>
            <person name="Wu M."/>
            <person name="Dodson R.J."/>
            <person name="Deboy R."/>
            <person name="Gwinn M.L."/>
            <person name="Nelson W.C."/>
            <person name="Haft D.H."/>
            <person name="Hickey E.K."/>
            <person name="Peterson J.D."/>
            <person name="Durkin A.S."/>
            <person name="Kolonay J.L."/>
            <person name="Yang F."/>
            <person name="Holt I."/>
            <person name="Umayam L.A."/>
            <person name="Mason T."/>
            <person name="Brenner M."/>
            <person name="Shea T.P."/>
            <person name="Parksey D."/>
            <person name="Nierman W.C."/>
            <person name="Feldblyum T.V."/>
            <person name="Hansen C.L."/>
            <person name="Craven M.B."/>
            <person name="Radune D."/>
            <person name="Vamathevan J."/>
            <person name="Khouri H."/>
            <person name="White O."/>
            <person name="Gruber T.M."/>
            <person name="Ketchum K.A."/>
            <person name="Venter J.C."/>
            <person name="Tettelin H."/>
            <person name="Bryant D.A."/>
            <person name="Fraser C.M."/>
        </authorList>
    </citation>
    <scope>NUCLEOTIDE SEQUENCE [LARGE SCALE GENOMIC DNA]</scope>
    <source>
        <strain evidence="3">ATCC 49652 / DSM 12025 / NBRC 103806 / TLS</strain>
    </source>
</reference>
<dbReference type="Proteomes" id="UP000001007">
    <property type="component" value="Chromosome"/>
</dbReference>
<dbReference type="AlphaFoldDB" id="Q8KDX3"/>
<keyword evidence="3" id="KW-1185">Reference proteome</keyword>
<dbReference type="EnsemblBacteria" id="AAM72156">
    <property type="protein sequence ID" value="AAM72156"/>
    <property type="gene ID" value="CT0921"/>
</dbReference>
<name>Q8KDX3_CHLTE</name>
<evidence type="ECO:0000313" key="2">
    <source>
        <dbReference type="EMBL" id="AAM72156.1"/>
    </source>
</evidence>
<feature type="compositionally biased region" description="Polar residues" evidence="1">
    <location>
        <begin position="40"/>
        <end position="51"/>
    </location>
</feature>
<evidence type="ECO:0000313" key="3">
    <source>
        <dbReference type="Proteomes" id="UP000001007"/>
    </source>
</evidence>
<feature type="region of interest" description="Disordered" evidence="1">
    <location>
        <begin position="1"/>
        <end position="81"/>
    </location>
</feature>
<proteinExistence type="predicted"/>